<dbReference type="STRING" id="871968.DESME_12330"/>
<dbReference type="PANTHER" id="PTHR21071:SF4">
    <property type="entry name" value="UDP-N-ACETYLENOLPYRUVOYLGLUCOSAMINE REDUCTASE"/>
    <property type="match status" value="1"/>
</dbReference>
<dbReference type="HOGENOM" id="CLU_035304_1_1_9"/>
<evidence type="ECO:0000256" key="11">
    <source>
        <dbReference type="ARBA" id="ARBA00022984"/>
    </source>
</evidence>
<feature type="active site" evidence="16">
    <location>
        <position position="167"/>
    </location>
</feature>
<dbReference type="Gene3D" id="3.90.78.10">
    <property type="entry name" value="UDP-N-acetylenolpyruvoylglucosamine reductase, C-terminal domain"/>
    <property type="match status" value="1"/>
</dbReference>
<keyword evidence="7 16" id="KW-0285">Flavoprotein</keyword>
<comment type="catalytic activity">
    <reaction evidence="15 16">
        <text>UDP-N-acetyl-alpha-D-muramate + NADP(+) = UDP-N-acetyl-3-O-(1-carboxyvinyl)-alpha-D-glucosamine + NADPH + H(+)</text>
        <dbReference type="Rhea" id="RHEA:12248"/>
        <dbReference type="ChEBI" id="CHEBI:15378"/>
        <dbReference type="ChEBI" id="CHEBI:57783"/>
        <dbReference type="ChEBI" id="CHEBI:58349"/>
        <dbReference type="ChEBI" id="CHEBI:68483"/>
        <dbReference type="ChEBI" id="CHEBI:70757"/>
        <dbReference type="EC" id="1.3.1.98"/>
    </reaction>
</comment>
<name>W0EA47_9FIRM</name>
<evidence type="ECO:0000256" key="13">
    <source>
        <dbReference type="ARBA" id="ARBA00023306"/>
    </source>
</evidence>
<evidence type="ECO:0000256" key="5">
    <source>
        <dbReference type="ARBA" id="ARBA00022490"/>
    </source>
</evidence>
<keyword evidence="9 16" id="KW-0521">NADP</keyword>
<evidence type="ECO:0000256" key="9">
    <source>
        <dbReference type="ARBA" id="ARBA00022857"/>
    </source>
</evidence>
<comment type="function">
    <text evidence="2 16">Cell wall formation.</text>
</comment>
<dbReference type="GO" id="GO:0008762">
    <property type="term" value="F:UDP-N-acetylmuramate dehydrogenase activity"/>
    <property type="evidence" value="ECO:0007669"/>
    <property type="project" value="UniProtKB-UniRule"/>
</dbReference>
<gene>
    <name evidence="16" type="primary">murB</name>
    <name evidence="18" type="ORF">DESME_12330</name>
</gene>
<evidence type="ECO:0000313" key="18">
    <source>
        <dbReference type="EMBL" id="AHF07715.1"/>
    </source>
</evidence>
<dbReference type="Pfam" id="PF02873">
    <property type="entry name" value="MurB_C"/>
    <property type="match status" value="1"/>
</dbReference>
<comment type="subcellular location">
    <subcellularLocation>
        <location evidence="3 16">Cytoplasm</location>
    </subcellularLocation>
</comment>
<dbReference type="NCBIfam" id="TIGR00179">
    <property type="entry name" value="murB"/>
    <property type="match status" value="1"/>
</dbReference>
<dbReference type="PROSITE" id="PS51387">
    <property type="entry name" value="FAD_PCMH"/>
    <property type="match status" value="1"/>
</dbReference>
<evidence type="ECO:0000256" key="4">
    <source>
        <dbReference type="ARBA" id="ARBA00004752"/>
    </source>
</evidence>
<evidence type="ECO:0000256" key="14">
    <source>
        <dbReference type="ARBA" id="ARBA00023316"/>
    </source>
</evidence>
<keyword evidence="19" id="KW-1185">Reference proteome</keyword>
<protein>
    <recommendedName>
        <fullName evidence="16">UDP-N-acetylenolpyruvoylglucosamine reductase</fullName>
        <ecNumber evidence="16">1.3.1.98</ecNumber>
    </recommendedName>
    <alternativeName>
        <fullName evidence="16">UDP-N-acetylmuramate dehydrogenase</fullName>
    </alternativeName>
</protein>
<dbReference type="UniPathway" id="UPA00219"/>
<feature type="active site" description="Proton donor" evidence="16">
    <location>
        <position position="216"/>
    </location>
</feature>
<organism evidence="18 19">
    <name type="scientific">Desulfitobacterium metallireducens DSM 15288</name>
    <dbReference type="NCBI Taxonomy" id="871968"/>
    <lineage>
        <taxon>Bacteria</taxon>
        <taxon>Bacillati</taxon>
        <taxon>Bacillota</taxon>
        <taxon>Clostridia</taxon>
        <taxon>Eubacteriales</taxon>
        <taxon>Desulfitobacteriaceae</taxon>
        <taxon>Desulfitobacterium</taxon>
    </lineage>
</organism>
<evidence type="ECO:0000256" key="15">
    <source>
        <dbReference type="ARBA" id="ARBA00048914"/>
    </source>
</evidence>
<dbReference type="NCBIfam" id="NF010480">
    <property type="entry name" value="PRK13905.1"/>
    <property type="match status" value="1"/>
</dbReference>
<keyword evidence="6 16" id="KW-0132">Cell division</keyword>
<reference evidence="18 19" key="1">
    <citation type="submission" date="2013-12" db="EMBL/GenBank/DDBJ databases">
        <authorList>
            <consortium name="DOE Joint Genome Institute"/>
            <person name="Smidt H."/>
            <person name="Huntemann M."/>
            <person name="Han J."/>
            <person name="Chen A."/>
            <person name="Kyrpides N."/>
            <person name="Mavromatis K."/>
            <person name="Markowitz V."/>
            <person name="Palaniappan K."/>
            <person name="Ivanova N."/>
            <person name="Schaumberg A."/>
            <person name="Pati A."/>
            <person name="Liolios K."/>
            <person name="Nordberg H.P."/>
            <person name="Cantor M.N."/>
            <person name="Hua S.X."/>
            <person name="Woyke T."/>
        </authorList>
    </citation>
    <scope>NUCLEOTIDE SEQUENCE [LARGE SCALE GENOMIC DNA]</scope>
    <source>
        <strain evidence="19">DSM 15288</strain>
    </source>
</reference>
<sequence>MLLNGIEGRIEKNVSLKNLSTWRIGGTAEWVVWPKSVAEMEKLWRFSQQENIPIRLIGRGSNLLFPDEGLKGITVVTTSLTSEVWGECSLQAEMGCSVARLAQEAGEKGFSGLEFARGIPGTLGGAIVMNAGAHGGEIQNVLYKVMVLTEEGQIETLSKEELTFGYRECSLRGKGWILAAELKFKPGKIETIKAQMAENLAKRKAAQPLELPNAGSVFRNPPGDSAGKLIEQAGWKGKGIGGAQVASKHGNFIVNVGNATAADVLALIQAIQRDVFEKYGVELRTEVHYMTS</sequence>
<dbReference type="InterPro" id="IPR006094">
    <property type="entry name" value="Oxid_FAD_bind_N"/>
</dbReference>
<dbReference type="eggNOG" id="COG0812">
    <property type="taxonomic scope" value="Bacteria"/>
</dbReference>
<dbReference type="GO" id="GO:0071555">
    <property type="term" value="P:cell wall organization"/>
    <property type="evidence" value="ECO:0007669"/>
    <property type="project" value="UniProtKB-KW"/>
</dbReference>
<dbReference type="AlphaFoldDB" id="W0EA47"/>
<evidence type="ECO:0000256" key="1">
    <source>
        <dbReference type="ARBA" id="ARBA00001974"/>
    </source>
</evidence>
<dbReference type="SUPFAM" id="SSF56194">
    <property type="entry name" value="Uridine diphospho-N-Acetylenolpyruvylglucosamine reductase, MurB, C-terminal domain"/>
    <property type="match status" value="1"/>
</dbReference>
<dbReference type="InterPro" id="IPR016169">
    <property type="entry name" value="FAD-bd_PCMH_sub2"/>
</dbReference>
<dbReference type="InterPro" id="IPR016167">
    <property type="entry name" value="FAD-bd_PCMH_sub1"/>
</dbReference>
<dbReference type="EMBL" id="CP007032">
    <property type="protein sequence ID" value="AHF07715.1"/>
    <property type="molecule type" value="Genomic_DNA"/>
</dbReference>
<dbReference type="InterPro" id="IPR003170">
    <property type="entry name" value="MurB"/>
</dbReference>
<comment type="similarity">
    <text evidence="16">Belongs to the MurB family.</text>
</comment>
<proteinExistence type="inferred from homology"/>
<evidence type="ECO:0000259" key="17">
    <source>
        <dbReference type="PROSITE" id="PS51387"/>
    </source>
</evidence>
<dbReference type="GO" id="GO:0051301">
    <property type="term" value="P:cell division"/>
    <property type="evidence" value="ECO:0007669"/>
    <property type="project" value="UniProtKB-KW"/>
</dbReference>
<keyword evidence="12 16" id="KW-0560">Oxidoreductase</keyword>
<dbReference type="Pfam" id="PF01565">
    <property type="entry name" value="FAD_binding_4"/>
    <property type="match status" value="1"/>
</dbReference>
<dbReference type="RefSeq" id="WP_174377960.1">
    <property type="nucleotide sequence ID" value="NZ_CP007032.1"/>
</dbReference>
<evidence type="ECO:0000256" key="10">
    <source>
        <dbReference type="ARBA" id="ARBA00022960"/>
    </source>
</evidence>
<keyword evidence="5 16" id="KW-0963">Cytoplasm</keyword>
<evidence type="ECO:0000256" key="8">
    <source>
        <dbReference type="ARBA" id="ARBA00022827"/>
    </source>
</evidence>
<dbReference type="InterPro" id="IPR016166">
    <property type="entry name" value="FAD-bd_PCMH"/>
</dbReference>
<dbReference type="Gene3D" id="3.30.465.10">
    <property type="match status" value="1"/>
</dbReference>
<evidence type="ECO:0000256" key="7">
    <source>
        <dbReference type="ARBA" id="ARBA00022630"/>
    </source>
</evidence>
<dbReference type="Proteomes" id="UP000010847">
    <property type="component" value="Chromosome"/>
</dbReference>
<dbReference type="GO" id="GO:0009252">
    <property type="term" value="P:peptidoglycan biosynthetic process"/>
    <property type="evidence" value="ECO:0007669"/>
    <property type="project" value="UniProtKB-UniRule"/>
</dbReference>
<dbReference type="InterPro" id="IPR036635">
    <property type="entry name" value="MurB_C_sf"/>
</dbReference>
<feature type="domain" description="FAD-binding PCMH-type" evidence="17">
    <location>
        <begin position="23"/>
        <end position="187"/>
    </location>
</feature>
<evidence type="ECO:0000256" key="12">
    <source>
        <dbReference type="ARBA" id="ARBA00023002"/>
    </source>
</evidence>
<keyword evidence="14 16" id="KW-0961">Cell wall biogenesis/degradation</keyword>
<comment type="pathway">
    <text evidence="4 16">Cell wall biogenesis; peptidoglycan biosynthesis.</text>
</comment>
<dbReference type="HAMAP" id="MF_00037">
    <property type="entry name" value="MurB"/>
    <property type="match status" value="1"/>
</dbReference>
<evidence type="ECO:0000256" key="16">
    <source>
        <dbReference type="HAMAP-Rule" id="MF_00037"/>
    </source>
</evidence>
<dbReference type="GO" id="GO:0071949">
    <property type="term" value="F:FAD binding"/>
    <property type="evidence" value="ECO:0007669"/>
    <property type="project" value="InterPro"/>
</dbReference>
<evidence type="ECO:0000256" key="3">
    <source>
        <dbReference type="ARBA" id="ARBA00004496"/>
    </source>
</evidence>
<dbReference type="EC" id="1.3.1.98" evidence="16"/>
<dbReference type="SUPFAM" id="SSF56176">
    <property type="entry name" value="FAD-binding/transporter-associated domain-like"/>
    <property type="match status" value="1"/>
</dbReference>
<dbReference type="GO" id="GO:0008360">
    <property type="term" value="P:regulation of cell shape"/>
    <property type="evidence" value="ECO:0007669"/>
    <property type="project" value="UniProtKB-KW"/>
</dbReference>
<evidence type="ECO:0000256" key="6">
    <source>
        <dbReference type="ARBA" id="ARBA00022618"/>
    </source>
</evidence>
<dbReference type="InterPro" id="IPR011601">
    <property type="entry name" value="MurB_C"/>
</dbReference>
<dbReference type="KEGG" id="dmt:DESME_12330"/>
<keyword evidence="8 16" id="KW-0274">FAD</keyword>
<keyword evidence="13 16" id="KW-0131">Cell cycle</keyword>
<evidence type="ECO:0000313" key="19">
    <source>
        <dbReference type="Proteomes" id="UP000010847"/>
    </source>
</evidence>
<evidence type="ECO:0000256" key="2">
    <source>
        <dbReference type="ARBA" id="ARBA00003921"/>
    </source>
</evidence>
<dbReference type="Gene3D" id="3.30.43.10">
    <property type="entry name" value="Uridine Diphospho-n-acetylenolpyruvylglucosamine Reductase, domain 2"/>
    <property type="match status" value="1"/>
</dbReference>
<keyword evidence="11 16" id="KW-0573">Peptidoglycan synthesis</keyword>
<dbReference type="GO" id="GO:0005829">
    <property type="term" value="C:cytosol"/>
    <property type="evidence" value="ECO:0007669"/>
    <property type="project" value="TreeGrafter"/>
</dbReference>
<feature type="active site" evidence="16">
    <location>
        <position position="286"/>
    </location>
</feature>
<dbReference type="InterPro" id="IPR036318">
    <property type="entry name" value="FAD-bd_PCMH-like_sf"/>
</dbReference>
<keyword evidence="10 16" id="KW-0133">Cell shape</keyword>
<comment type="cofactor">
    <cofactor evidence="1 16">
        <name>FAD</name>
        <dbReference type="ChEBI" id="CHEBI:57692"/>
    </cofactor>
</comment>
<accession>W0EA47</accession>
<dbReference type="PANTHER" id="PTHR21071">
    <property type="entry name" value="UDP-N-ACETYLENOLPYRUVOYLGLUCOSAMINE REDUCTASE"/>
    <property type="match status" value="1"/>
</dbReference>